<dbReference type="AlphaFoldDB" id="A0A6M2E266"/>
<keyword evidence="2" id="KW-0482">Metalloprotease</keyword>
<reference evidence="2" key="1">
    <citation type="submission" date="2019-12" db="EMBL/GenBank/DDBJ databases">
        <title>The sialotranscriptome of the gopher-tortoise tick, Amblyomma tuberculatum.</title>
        <authorList>
            <person name="Karim S."/>
            <person name="Andersen J."/>
            <person name="Kumar D."/>
            <person name="Adamson S."/>
            <person name="Ennen J."/>
            <person name="Qualis C.P."/>
            <person name="Ribeiro J.M.C."/>
        </authorList>
    </citation>
    <scope>NUCLEOTIDE SEQUENCE</scope>
    <source>
        <strain evidence="2">Removed</strain>
        <tissue evidence="2">Salivary glands</tissue>
    </source>
</reference>
<evidence type="ECO:0000313" key="2">
    <source>
        <dbReference type="EMBL" id="NOV52566.1"/>
    </source>
</evidence>
<organism evidence="2">
    <name type="scientific">Amblyomma tuberculatum</name>
    <dbReference type="NCBI Taxonomy" id="48802"/>
    <lineage>
        <taxon>Eukaryota</taxon>
        <taxon>Metazoa</taxon>
        <taxon>Ecdysozoa</taxon>
        <taxon>Arthropoda</taxon>
        <taxon>Chelicerata</taxon>
        <taxon>Arachnida</taxon>
        <taxon>Acari</taxon>
        <taxon>Parasitiformes</taxon>
        <taxon>Ixodida</taxon>
        <taxon>Ixodoidea</taxon>
        <taxon>Ixodidae</taxon>
        <taxon>Amblyomminae</taxon>
        <taxon>Amblyomma</taxon>
    </lineage>
</organism>
<proteinExistence type="predicted"/>
<dbReference type="GO" id="GO:0008237">
    <property type="term" value="F:metallopeptidase activity"/>
    <property type="evidence" value="ECO:0007669"/>
    <property type="project" value="UniProtKB-KW"/>
</dbReference>
<feature type="signal peptide" evidence="1">
    <location>
        <begin position="1"/>
        <end position="20"/>
    </location>
</feature>
<evidence type="ECO:0000256" key="1">
    <source>
        <dbReference type="SAM" id="SignalP"/>
    </source>
</evidence>
<keyword evidence="1" id="KW-0732">Signal</keyword>
<feature type="chain" id="PRO_5026949976" evidence="1">
    <location>
        <begin position="21"/>
        <end position="118"/>
    </location>
</feature>
<name>A0A6M2E266_9ACAR</name>
<sequence>MGIFTLISIGVFYSASSVNGAPTLVYPKFFQSGSADAAKILAITSDLKLNLAKSTVFAPSFFIHSSRDGTPVRYHMLGSEMEKNLYHSVEKMASIDISEEEGLEIVHMRRTSFTCNDM</sequence>
<keyword evidence="2" id="KW-0378">Hydrolase</keyword>
<keyword evidence="2" id="KW-0645">Protease</keyword>
<dbReference type="GO" id="GO:0006508">
    <property type="term" value="P:proteolysis"/>
    <property type="evidence" value="ECO:0007669"/>
    <property type="project" value="UniProtKB-KW"/>
</dbReference>
<dbReference type="EMBL" id="GIDH01000623">
    <property type="protein sequence ID" value="NOV52566.1"/>
    <property type="molecule type" value="Transcribed_RNA"/>
</dbReference>
<protein>
    <submittedName>
        <fullName evidence="2">Putative secreted metalloprotease</fullName>
    </submittedName>
</protein>
<accession>A0A6M2E266</accession>